<dbReference type="Proteomes" id="UP000094009">
    <property type="component" value="Unassembled WGS sequence"/>
</dbReference>
<sequence>MAPVFRIVESSYLCQSAGRFARRNKNGNPKGHLCTRDYVPEKPTLTDGHGDWVVGVGVSAIAFAHVKRAGSEANVAPQHTENAT</sequence>
<evidence type="ECO:0000313" key="2">
    <source>
        <dbReference type="Proteomes" id="UP000094009"/>
    </source>
</evidence>
<dbReference type="AlphaFoldDB" id="A0A853L297"/>
<gene>
    <name evidence="1" type="ORF">TH4_05340</name>
</gene>
<protein>
    <submittedName>
        <fullName evidence="1">Uncharacterized protein</fullName>
    </submittedName>
</protein>
<evidence type="ECO:0000313" key="1">
    <source>
        <dbReference type="EMBL" id="OAZ10969.1"/>
    </source>
</evidence>
<name>A0A853L297_9PROT</name>
<reference evidence="1 2" key="1">
    <citation type="submission" date="2014-07" db="EMBL/GenBank/DDBJ databases">
        <title>Draft genome sequence of Thalassospira tepidiphila 1-1B.</title>
        <authorList>
            <person name="Lai Q."/>
            <person name="Shao Z."/>
        </authorList>
    </citation>
    <scope>NUCLEOTIDE SEQUENCE [LARGE SCALE GENOMIC DNA]</scope>
    <source>
        <strain evidence="1 2">MCCC 1A03514</strain>
    </source>
</reference>
<accession>A0A853L297</accession>
<comment type="caution">
    <text evidence="1">The sequence shown here is derived from an EMBL/GenBank/DDBJ whole genome shotgun (WGS) entry which is preliminary data.</text>
</comment>
<dbReference type="EMBL" id="JPVZ01000002">
    <property type="protein sequence ID" value="OAZ10969.1"/>
    <property type="molecule type" value="Genomic_DNA"/>
</dbReference>
<organism evidence="1 2">
    <name type="scientific">Thalassospira tepidiphila MCCC 1A03514</name>
    <dbReference type="NCBI Taxonomy" id="1177930"/>
    <lineage>
        <taxon>Bacteria</taxon>
        <taxon>Pseudomonadati</taxon>
        <taxon>Pseudomonadota</taxon>
        <taxon>Alphaproteobacteria</taxon>
        <taxon>Rhodospirillales</taxon>
        <taxon>Thalassospiraceae</taxon>
        <taxon>Thalassospira</taxon>
    </lineage>
</organism>
<proteinExistence type="predicted"/>